<evidence type="ECO:0000313" key="10">
    <source>
        <dbReference type="Proteomes" id="UP000000663"/>
    </source>
</evidence>
<accession>Q0W8E8</accession>
<dbReference type="RefSeq" id="WP_012037146.1">
    <property type="nucleotide sequence ID" value="NC_009464.1"/>
</dbReference>
<keyword evidence="3" id="KW-0812">Transmembrane</keyword>
<dbReference type="EMBL" id="AM114193">
    <property type="protein sequence ID" value="CAJ35345.1"/>
    <property type="molecule type" value="Genomic_DNA"/>
</dbReference>
<dbReference type="KEGG" id="rci:LRC383"/>
<comment type="subcellular location">
    <subcellularLocation>
        <location evidence="1">Membrane</location>
        <topology evidence="1">Single-pass membrane protein</topology>
    </subcellularLocation>
</comment>
<evidence type="ECO:0000313" key="9">
    <source>
        <dbReference type="EMBL" id="CAJ35345.1"/>
    </source>
</evidence>
<dbReference type="Proteomes" id="UP000000663">
    <property type="component" value="Chromosome"/>
</dbReference>
<sequence length="143" mass="15727">MVGFDSLILIGIVALLLFGPDKLPQYLRELGKIYAEIKKAQREFERELNQQQNALVSKPVRRPPSDKVLDIARKMGIQTENKTEDQLLSEIAAAVNSRETAEAVQTHEAAEAVHSLETAATATPQHALPAENSVCPQGDKKDI</sequence>
<keyword evidence="7" id="KW-0472">Membrane</keyword>
<gene>
    <name evidence="9" type="ORF">LRC383</name>
</gene>
<reference evidence="9 10" key="1">
    <citation type="journal article" date="2006" name="Science">
        <title>Genome of rice cluster I archaea -- the key methane producers in the rice rhizosphere.</title>
        <authorList>
            <person name="Erkel C."/>
            <person name="Kube M."/>
            <person name="Reinhardt R."/>
            <person name="Liesack W."/>
        </authorList>
    </citation>
    <scope>NUCLEOTIDE SEQUENCE [LARGE SCALE GENOMIC DNA]</scope>
    <source>
        <strain evidence="10">DSM 22066 / NBRC 105507 / MRE50</strain>
    </source>
</reference>
<evidence type="ECO:0000256" key="4">
    <source>
        <dbReference type="ARBA" id="ARBA00022927"/>
    </source>
</evidence>
<dbReference type="GeneID" id="5144463"/>
<dbReference type="STRING" id="351160.LRC383"/>
<dbReference type="InterPro" id="IPR003369">
    <property type="entry name" value="TatA/B/E"/>
</dbReference>
<evidence type="ECO:0000256" key="7">
    <source>
        <dbReference type="ARBA" id="ARBA00023136"/>
    </source>
</evidence>
<keyword evidence="5" id="KW-1133">Transmembrane helix</keyword>
<dbReference type="eggNOG" id="arCOG02694">
    <property type="taxonomic scope" value="Archaea"/>
</dbReference>
<name>Q0W8E8_METAR</name>
<dbReference type="Pfam" id="PF02416">
    <property type="entry name" value="TatA_B_E"/>
    <property type="match status" value="1"/>
</dbReference>
<feature type="region of interest" description="Disordered" evidence="8">
    <location>
        <begin position="117"/>
        <end position="143"/>
    </location>
</feature>
<keyword evidence="10" id="KW-1185">Reference proteome</keyword>
<evidence type="ECO:0000256" key="5">
    <source>
        <dbReference type="ARBA" id="ARBA00022989"/>
    </source>
</evidence>
<dbReference type="GO" id="GO:0015031">
    <property type="term" value="P:protein transport"/>
    <property type="evidence" value="ECO:0007669"/>
    <property type="project" value="UniProtKB-KW"/>
</dbReference>
<evidence type="ECO:0000256" key="1">
    <source>
        <dbReference type="ARBA" id="ARBA00004167"/>
    </source>
</evidence>
<dbReference type="Gene3D" id="1.20.5.3310">
    <property type="match status" value="1"/>
</dbReference>
<keyword evidence="6" id="KW-0811">Translocation</keyword>
<dbReference type="GO" id="GO:0016020">
    <property type="term" value="C:membrane"/>
    <property type="evidence" value="ECO:0007669"/>
    <property type="project" value="UniProtKB-SubCell"/>
</dbReference>
<dbReference type="OrthoDB" id="27754at2157"/>
<evidence type="ECO:0000256" key="2">
    <source>
        <dbReference type="ARBA" id="ARBA00022448"/>
    </source>
</evidence>
<dbReference type="PANTHER" id="PTHR33162:SF1">
    <property type="entry name" value="SEC-INDEPENDENT PROTEIN TRANSLOCASE PROTEIN TATA, CHLOROPLASTIC"/>
    <property type="match status" value="1"/>
</dbReference>
<keyword evidence="4" id="KW-0653">Protein transport</keyword>
<dbReference type="AlphaFoldDB" id="Q0W8E8"/>
<evidence type="ECO:0000256" key="6">
    <source>
        <dbReference type="ARBA" id="ARBA00023010"/>
    </source>
</evidence>
<protein>
    <submittedName>
        <fullName evidence="9">Sec-independent protein translocase (TatA-like)</fullName>
    </submittedName>
</protein>
<proteinExistence type="predicted"/>
<organism evidence="9 10">
    <name type="scientific">Methanocella arvoryzae (strain DSM 22066 / NBRC 105507 / MRE50)</name>
    <dbReference type="NCBI Taxonomy" id="351160"/>
    <lineage>
        <taxon>Archaea</taxon>
        <taxon>Methanobacteriati</taxon>
        <taxon>Methanobacteriota</taxon>
        <taxon>Stenosarchaea group</taxon>
        <taxon>Methanomicrobia</taxon>
        <taxon>Methanocellales</taxon>
        <taxon>Methanocellaceae</taxon>
        <taxon>Methanocella</taxon>
    </lineage>
</organism>
<keyword evidence="2" id="KW-0813">Transport</keyword>
<evidence type="ECO:0000256" key="8">
    <source>
        <dbReference type="SAM" id="MobiDB-lite"/>
    </source>
</evidence>
<dbReference type="PATRIC" id="fig|351160.9.peg.2903"/>
<dbReference type="PANTHER" id="PTHR33162">
    <property type="entry name" value="SEC-INDEPENDENT PROTEIN TRANSLOCASE PROTEIN TATA, CHLOROPLASTIC"/>
    <property type="match status" value="1"/>
</dbReference>
<evidence type="ECO:0000256" key="3">
    <source>
        <dbReference type="ARBA" id="ARBA00022692"/>
    </source>
</evidence>